<protein>
    <submittedName>
        <fullName evidence="1">Uncharacterized protein</fullName>
    </submittedName>
</protein>
<accession>A0A7J9P7C3</accession>
<comment type="caution">
    <text evidence="1">The sequence shown here is derived from an EMBL/GenBank/DDBJ whole genome shotgun (WGS) entry which is preliminary data.</text>
</comment>
<proteinExistence type="predicted"/>
<organism evidence="1 2">
    <name type="scientific">Methanococcus maripaludis</name>
    <name type="common">Methanococcus deltae</name>
    <dbReference type="NCBI Taxonomy" id="39152"/>
    <lineage>
        <taxon>Archaea</taxon>
        <taxon>Methanobacteriati</taxon>
        <taxon>Methanobacteriota</taxon>
        <taxon>Methanomada group</taxon>
        <taxon>Methanococci</taxon>
        <taxon>Methanococcales</taxon>
        <taxon>Methanococcaceae</taxon>
        <taxon>Methanococcus</taxon>
    </lineage>
</organism>
<evidence type="ECO:0000313" key="1">
    <source>
        <dbReference type="EMBL" id="MBA2858648.1"/>
    </source>
</evidence>
<gene>
    <name evidence="1" type="ORF">HNP93_001349</name>
</gene>
<evidence type="ECO:0000313" key="2">
    <source>
        <dbReference type="Proteomes" id="UP000558015"/>
    </source>
</evidence>
<dbReference type="AlphaFoldDB" id="A0A7J9P7C3"/>
<name>A0A7J9P7C3_METMI</name>
<dbReference type="EMBL" id="JACDUN010000001">
    <property type="protein sequence ID" value="MBA2858648.1"/>
    <property type="molecule type" value="Genomic_DNA"/>
</dbReference>
<dbReference type="Proteomes" id="UP000558015">
    <property type="component" value="Unassembled WGS sequence"/>
</dbReference>
<reference evidence="1 2" key="1">
    <citation type="submission" date="2020-07" db="EMBL/GenBank/DDBJ databases">
        <title>Genomic Encyclopedia of Type Strains, Phase IV (KMG-V): Genome sequencing to study the core and pangenomes of soil and plant-associated prokaryotes.</title>
        <authorList>
            <person name="Whitman W."/>
        </authorList>
    </citation>
    <scope>NUCLEOTIDE SEQUENCE [LARGE SCALE GENOMIC DNA]</scope>
    <source>
        <strain evidence="1 2">C12</strain>
    </source>
</reference>
<dbReference type="RefSeq" id="WP_181493520.1">
    <property type="nucleotide sequence ID" value="NZ_JACDUN010000001.1"/>
</dbReference>
<sequence length="82" mass="9224">MENSDKKDSEDFKNVRNILNDAEKQISEKTGCPVLGIGITLDNGKYQTTINSGVYFGVIPKTDSYLKSQKDELNFEQASKYL</sequence>